<feature type="domain" description="Major facilitator superfamily (MFS) profile" evidence="7">
    <location>
        <begin position="1"/>
        <end position="404"/>
    </location>
</feature>
<dbReference type="InterPro" id="IPR020846">
    <property type="entry name" value="MFS_dom"/>
</dbReference>
<protein>
    <submittedName>
        <fullName evidence="8">MFS transporter</fullName>
    </submittedName>
</protein>
<sequence length="410" mass="40678">MLATYQRVLVTPGATAFSATGLVARLPISMVSLGLVLLVSGRTGSYGLAGSVAAAYVLAQAAASIVHGRLADRFGQDRALPPAVALFGVGLLLTVWAVEAGTAPVWWHVLAAVAGAGLPQVGSCVRARWSHVLRDGDDGARVSTAFALEAVVDEVVFIVGPVLVTLLATAIDPVAGLAVALVTGVGGTLALGAQRRTQPPRHPRAPRTTGPGATGTRAARAPMPWAAVAVLTVVALSLGGVFGSVEVVTVAFAAEVGAPAAAGPLLALLAGGSLVAGVVVGAIEWRRGPEHRLRWGVAVLTVAMAPLALLDSVWLMAPALLLTGLAISPSLIAMMSLTEAAVPTSRLTEGMSVVHTGLAAGLAPGAALAGAVVDASGASAAYLVCAAAGVLGAVAAFAVRAPARVPTLTA</sequence>
<dbReference type="InterPro" id="IPR036259">
    <property type="entry name" value="MFS_trans_sf"/>
</dbReference>
<evidence type="ECO:0000256" key="5">
    <source>
        <dbReference type="SAM" id="MobiDB-lite"/>
    </source>
</evidence>
<evidence type="ECO:0000256" key="1">
    <source>
        <dbReference type="ARBA" id="ARBA00004651"/>
    </source>
</evidence>
<feature type="transmembrane region" description="Helical" evidence="6">
    <location>
        <begin position="79"/>
        <end position="98"/>
    </location>
</feature>
<dbReference type="RefSeq" id="WP_344004693.1">
    <property type="nucleotide sequence ID" value="NZ_BAAAMY010000002.1"/>
</dbReference>
<feature type="transmembrane region" description="Helical" evidence="6">
    <location>
        <begin position="146"/>
        <end position="168"/>
    </location>
</feature>
<feature type="transmembrane region" description="Helical" evidence="6">
    <location>
        <begin position="295"/>
        <end position="314"/>
    </location>
</feature>
<feature type="transmembrane region" description="Helical" evidence="6">
    <location>
        <begin position="379"/>
        <end position="399"/>
    </location>
</feature>
<dbReference type="Proteomes" id="UP001501612">
    <property type="component" value="Unassembled WGS sequence"/>
</dbReference>
<keyword evidence="4 6" id="KW-0472">Membrane</keyword>
<evidence type="ECO:0000256" key="2">
    <source>
        <dbReference type="ARBA" id="ARBA00022692"/>
    </source>
</evidence>
<keyword evidence="2 6" id="KW-0812">Transmembrane</keyword>
<dbReference type="PANTHER" id="PTHR23542">
    <property type="match status" value="1"/>
</dbReference>
<organism evidence="8 9">
    <name type="scientific">Nocardioides lentus</name>
    <dbReference type="NCBI Taxonomy" id="338077"/>
    <lineage>
        <taxon>Bacteria</taxon>
        <taxon>Bacillati</taxon>
        <taxon>Actinomycetota</taxon>
        <taxon>Actinomycetes</taxon>
        <taxon>Propionibacteriales</taxon>
        <taxon>Nocardioidaceae</taxon>
        <taxon>Nocardioides</taxon>
    </lineage>
</organism>
<dbReference type="Pfam" id="PF07690">
    <property type="entry name" value="MFS_1"/>
    <property type="match status" value="1"/>
</dbReference>
<keyword evidence="9" id="KW-1185">Reference proteome</keyword>
<name>A0ABN2P344_9ACTN</name>
<dbReference type="PROSITE" id="PS50850">
    <property type="entry name" value="MFS"/>
    <property type="match status" value="1"/>
</dbReference>
<dbReference type="InterPro" id="IPR011701">
    <property type="entry name" value="MFS"/>
</dbReference>
<evidence type="ECO:0000313" key="9">
    <source>
        <dbReference type="Proteomes" id="UP001501612"/>
    </source>
</evidence>
<gene>
    <name evidence="8" type="ORF">GCM10009737_10440</name>
</gene>
<feature type="transmembrane region" description="Helical" evidence="6">
    <location>
        <begin position="353"/>
        <end position="373"/>
    </location>
</feature>
<feature type="transmembrane region" description="Helical" evidence="6">
    <location>
        <begin position="320"/>
        <end position="341"/>
    </location>
</feature>
<dbReference type="SUPFAM" id="SSF103473">
    <property type="entry name" value="MFS general substrate transporter"/>
    <property type="match status" value="1"/>
</dbReference>
<evidence type="ECO:0000313" key="8">
    <source>
        <dbReference type="EMBL" id="GAA1910891.1"/>
    </source>
</evidence>
<evidence type="ECO:0000256" key="3">
    <source>
        <dbReference type="ARBA" id="ARBA00022989"/>
    </source>
</evidence>
<accession>A0ABN2P344</accession>
<evidence type="ECO:0000256" key="4">
    <source>
        <dbReference type="ARBA" id="ARBA00023136"/>
    </source>
</evidence>
<feature type="transmembrane region" description="Helical" evidence="6">
    <location>
        <begin position="225"/>
        <end position="254"/>
    </location>
</feature>
<keyword evidence="3 6" id="KW-1133">Transmembrane helix</keyword>
<feature type="transmembrane region" description="Helical" evidence="6">
    <location>
        <begin position="48"/>
        <end position="67"/>
    </location>
</feature>
<comment type="caution">
    <text evidence="8">The sequence shown here is derived from an EMBL/GenBank/DDBJ whole genome shotgun (WGS) entry which is preliminary data.</text>
</comment>
<feature type="region of interest" description="Disordered" evidence="5">
    <location>
        <begin position="194"/>
        <end position="217"/>
    </location>
</feature>
<reference evidence="8 9" key="1">
    <citation type="journal article" date="2019" name="Int. J. Syst. Evol. Microbiol.">
        <title>The Global Catalogue of Microorganisms (GCM) 10K type strain sequencing project: providing services to taxonomists for standard genome sequencing and annotation.</title>
        <authorList>
            <consortium name="The Broad Institute Genomics Platform"/>
            <consortium name="The Broad Institute Genome Sequencing Center for Infectious Disease"/>
            <person name="Wu L."/>
            <person name="Ma J."/>
        </authorList>
    </citation>
    <scope>NUCLEOTIDE SEQUENCE [LARGE SCALE GENOMIC DNA]</scope>
    <source>
        <strain evidence="8 9">JCM 14046</strain>
    </source>
</reference>
<feature type="transmembrane region" description="Helical" evidence="6">
    <location>
        <begin position="104"/>
        <end position="125"/>
    </location>
</feature>
<feature type="transmembrane region" description="Helical" evidence="6">
    <location>
        <begin position="174"/>
        <end position="193"/>
    </location>
</feature>
<dbReference type="PANTHER" id="PTHR23542:SF1">
    <property type="entry name" value="MAJOR FACILITATOR SUPERFAMILY (MFS) PROFILE DOMAIN-CONTAINING PROTEIN"/>
    <property type="match status" value="1"/>
</dbReference>
<dbReference type="EMBL" id="BAAAMY010000002">
    <property type="protein sequence ID" value="GAA1910891.1"/>
    <property type="molecule type" value="Genomic_DNA"/>
</dbReference>
<evidence type="ECO:0000256" key="6">
    <source>
        <dbReference type="SAM" id="Phobius"/>
    </source>
</evidence>
<evidence type="ECO:0000259" key="7">
    <source>
        <dbReference type="PROSITE" id="PS50850"/>
    </source>
</evidence>
<feature type="compositionally biased region" description="Low complexity" evidence="5">
    <location>
        <begin position="206"/>
        <end position="217"/>
    </location>
</feature>
<feature type="transmembrane region" description="Helical" evidence="6">
    <location>
        <begin position="260"/>
        <end position="283"/>
    </location>
</feature>
<dbReference type="Gene3D" id="1.20.1250.20">
    <property type="entry name" value="MFS general substrate transporter like domains"/>
    <property type="match status" value="1"/>
</dbReference>
<proteinExistence type="predicted"/>
<comment type="subcellular location">
    <subcellularLocation>
        <location evidence="1">Cell membrane</location>
        <topology evidence="1">Multi-pass membrane protein</topology>
    </subcellularLocation>
</comment>